<sequence length="99" mass="10899">PDADKERHRSVIDTGMYQLFTVVVKNQEQAVEVGADFVKKKHIDSILLCPGFRHCDVAEIAKTVGSDVAVAVARGDGPSSKVSQEARKREGYFPKRGKE</sequence>
<organism evidence="2">
    <name type="scientific">marine sediment metagenome</name>
    <dbReference type="NCBI Taxonomy" id="412755"/>
    <lineage>
        <taxon>unclassified sequences</taxon>
        <taxon>metagenomes</taxon>
        <taxon>ecological metagenomes</taxon>
    </lineage>
</organism>
<accession>A0A0F9A7S2</accession>
<protein>
    <submittedName>
        <fullName evidence="2">Uncharacterized protein</fullName>
    </submittedName>
</protein>
<evidence type="ECO:0000256" key="1">
    <source>
        <dbReference type="SAM" id="MobiDB-lite"/>
    </source>
</evidence>
<name>A0A0F9A7S2_9ZZZZ</name>
<gene>
    <name evidence="2" type="ORF">LCGC14_2604260</name>
</gene>
<proteinExistence type="predicted"/>
<dbReference type="EMBL" id="LAZR01044041">
    <property type="protein sequence ID" value="KKL05614.1"/>
    <property type="molecule type" value="Genomic_DNA"/>
</dbReference>
<feature type="region of interest" description="Disordered" evidence="1">
    <location>
        <begin position="75"/>
        <end position="99"/>
    </location>
</feature>
<feature type="non-terminal residue" evidence="2">
    <location>
        <position position="1"/>
    </location>
</feature>
<evidence type="ECO:0000313" key="2">
    <source>
        <dbReference type="EMBL" id="KKL05614.1"/>
    </source>
</evidence>
<feature type="compositionally biased region" description="Basic and acidic residues" evidence="1">
    <location>
        <begin position="84"/>
        <end position="93"/>
    </location>
</feature>
<dbReference type="AlphaFoldDB" id="A0A0F9A7S2"/>
<reference evidence="2" key="1">
    <citation type="journal article" date="2015" name="Nature">
        <title>Complex archaea that bridge the gap between prokaryotes and eukaryotes.</title>
        <authorList>
            <person name="Spang A."/>
            <person name="Saw J.H."/>
            <person name="Jorgensen S.L."/>
            <person name="Zaremba-Niedzwiedzka K."/>
            <person name="Martijn J."/>
            <person name="Lind A.E."/>
            <person name="van Eijk R."/>
            <person name="Schleper C."/>
            <person name="Guy L."/>
            <person name="Ettema T.J."/>
        </authorList>
    </citation>
    <scope>NUCLEOTIDE SEQUENCE</scope>
</reference>
<dbReference type="Pfam" id="PF20116">
    <property type="entry name" value="DUF6506"/>
    <property type="match status" value="1"/>
</dbReference>
<dbReference type="InterPro" id="IPR045441">
    <property type="entry name" value="DUF6506"/>
</dbReference>
<comment type="caution">
    <text evidence="2">The sequence shown here is derived from an EMBL/GenBank/DDBJ whole genome shotgun (WGS) entry which is preliminary data.</text>
</comment>